<dbReference type="Proteomes" id="UP000712281">
    <property type="component" value="Unassembled WGS sequence"/>
</dbReference>
<dbReference type="EMBL" id="QGKW02002005">
    <property type="protein sequence ID" value="KAF2543799.1"/>
    <property type="molecule type" value="Genomic_DNA"/>
</dbReference>
<name>A0A8S9GEG2_BRACR</name>
<reference evidence="1" key="1">
    <citation type="submission" date="2019-12" db="EMBL/GenBank/DDBJ databases">
        <title>Genome sequencing and annotation of Brassica cretica.</title>
        <authorList>
            <person name="Studholme D.J."/>
            <person name="Sarris P.F."/>
        </authorList>
    </citation>
    <scope>NUCLEOTIDE SEQUENCE</scope>
    <source>
        <strain evidence="1">PFS-001/15</strain>
        <tissue evidence="1">Leaf</tissue>
    </source>
</reference>
<accession>A0A8S9GEG2</accession>
<sequence>MEPLSLSIVDEAKSLTPSMKPRRSKKVLYLGSANSLTFAVIPATQRFPSSPSLFSSIHLSVFSTAHGSDGGYEQGGGTYERRRLVPWKRWWTPWLDGSGYHSGGGGGCGGGIGGRGGDMVVMKVTVALLVNVVVDEDLVVSGCVDVIGRVADGDFGGGYESGNRGRGDTGGEELWTGISWSVVVLMLLMCPEELQMELSVVDMKVVREMEEIVEVVIQTEVAIKTKVVKEVEEIVEEVAMADMKMMMEVAFSQSLFAKHLWICVGLRPDPAYLIGRRVCTCRLCSVGEAMEDHLASGSVDPVVDLELGQTGYGSVSVVEVRRSCSVSLPLPLLLVLSPLVSISPSFVRSVRTSPSQSSSDLR</sequence>
<comment type="caution">
    <text evidence="1">The sequence shown here is derived from an EMBL/GenBank/DDBJ whole genome shotgun (WGS) entry which is preliminary data.</text>
</comment>
<dbReference type="AlphaFoldDB" id="A0A8S9GEG2"/>
<proteinExistence type="predicted"/>
<evidence type="ECO:0000313" key="2">
    <source>
        <dbReference type="Proteomes" id="UP000712281"/>
    </source>
</evidence>
<protein>
    <submittedName>
        <fullName evidence="1">Uncharacterized protein</fullName>
    </submittedName>
</protein>
<organism evidence="1 2">
    <name type="scientific">Brassica cretica</name>
    <name type="common">Mustard</name>
    <dbReference type="NCBI Taxonomy" id="69181"/>
    <lineage>
        <taxon>Eukaryota</taxon>
        <taxon>Viridiplantae</taxon>
        <taxon>Streptophyta</taxon>
        <taxon>Embryophyta</taxon>
        <taxon>Tracheophyta</taxon>
        <taxon>Spermatophyta</taxon>
        <taxon>Magnoliopsida</taxon>
        <taxon>eudicotyledons</taxon>
        <taxon>Gunneridae</taxon>
        <taxon>Pentapetalae</taxon>
        <taxon>rosids</taxon>
        <taxon>malvids</taxon>
        <taxon>Brassicales</taxon>
        <taxon>Brassicaceae</taxon>
        <taxon>Brassiceae</taxon>
        <taxon>Brassica</taxon>
    </lineage>
</organism>
<evidence type="ECO:0000313" key="1">
    <source>
        <dbReference type="EMBL" id="KAF2543799.1"/>
    </source>
</evidence>
<gene>
    <name evidence="1" type="ORF">F2Q68_00029311</name>
</gene>